<evidence type="ECO:0000256" key="2">
    <source>
        <dbReference type="ARBA" id="ARBA00022801"/>
    </source>
</evidence>
<dbReference type="Pfam" id="PF00135">
    <property type="entry name" value="COesterase"/>
    <property type="match status" value="1"/>
</dbReference>
<dbReference type="InterPro" id="IPR050309">
    <property type="entry name" value="Type-B_Carboxylest/Lipase"/>
</dbReference>
<evidence type="ECO:0000259" key="4">
    <source>
        <dbReference type="Pfam" id="PF00135"/>
    </source>
</evidence>
<dbReference type="InterPro" id="IPR002018">
    <property type="entry name" value="CarbesteraseB"/>
</dbReference>
<sequence length="510" mass="54779">MPSSIVETPWGRLQGSSSQGVTRFLGIPYAAAPTGALRLRSPRPPVPWPGLREALRPGPASLQTLKGHQTWLNDACPDQSEDCLFLNVWTPDLHARLPVLVWVHGGQTRNGHGAGAAFDGSTLAREQRLVVVTLNYRLGALGGLAHPALQDEASGHCANWGLQDKLAALDWVQRSIAAFGGDPGQVTLAGQSSGAANAALIAGHGLAAGSYHRLVLQSPPLFRPPLFVELDAAAQYTEFLARQLDRTVPQLREMDGRALQQAEQALAASPELAAIMGRPRTAPVCDGRLLRAWSYDTPPAPCPTLLGWTRDEADFWFDLRDGEGREIAPLQPPRTVEAFAERAAALARLHHAFDTGPDIAALTAAYEAARDPARAWSALYTDLVFRAPIVHFAARQARAGHGTYAYEFAQPVAAPGRGSPHASDVPFVFGTTGHAHFAGKLEASDDVRTLSQAMRAAWGSFARDGVPSTPSPWPAFDTRQPRAMQFAAPAPRAMPLHRPDRLALWAGYAS</sequence>
<dbReference type="RefSeq" id="WP_243307078.1">
    <property type="nucleotide sequence ID" value="NZ_JALGBI010000001.1"/>
</dbReference>
<proteinExistence type="inferred from homology"/>
<feature type="domain" description="Carboxylesterase type B" evidence="4">
    <location>
        <begin position="3"/>
        <end position="490"/>
    </location>
</feature>
<comment type="similarity">
    <text evidence="1 3">Belongs to the type-B carboxylesterase/lipase family.</text>
</comment>
<dbReference type="Proteomes" id="UP001139447">
    <property type="component" value="Unassembled WGS sequence"/>
</dbReference>
<accession>A0A9X1W1I9</accession>
<reference evidence="5" key="1">
    <citation type="submission" date="2022-03" db="EMBL/GenBank/DDBJ databases">
        <authorList>
            <person name="Woo C.Y."/>
        </authorList>
    </citation>
    <scope>NUCLEOTIDE SEQUENCE</scope>
    <source>
        <strain evidence="5">CYS-02</strain>
    </source>
</reference>
<dbReference type="EMBL" id="JALGBI010000001">
    <property type="protein sequence ID" value="MCJ0764438.1"/>
    <property type="molecule type" value="Genomic_DNA"/>
</dbReference>
<dbReference type="SUPFAM" id="SSF53474">
    <property type="entry name" value="alpha/beta-Hydrolases"/>
    <property type="match status" value="1"/>
</dbReference>
<keyword evidence="6" id="KW-1185">Reference proteome</keyword>
<evidence type="ECO:0000256" key="1">
    <source>
        <dbReference type="ARBA" id="ARBA00005964"/>
    </source>
</evidence>
<dbReference type="GO" id="GO:0016787">
    <property type="term" value="F:hydrolase activity"/>
    <property type="evidence" value="ECO:0007669"/>
    <property type="project" value="UniProtKB-KW"/>
</dbReference>
<dbReference type="InterPro" id="IPR019826">
    <property type="entry name" value="Carboxylesterase_B_AS"/>
</dbReference>
<evidence type="ECO:0000256" key="3">
    <source>
        <dbReference type="RuleBase" id="RU361235"/>
    </source>
</evidence>
<organism evidence="5 6">
    <name type="scientific">Variovorax terrae</name>
    <dbReference type="NCBI Taxonomy" id="2923278"/>
    <lineage>
        <taxon>Bacteria</taxon>
        <taxon>Pseudomonadati</taxon>
        <taxon>Pseudomonadota</taxon>
        <taxon>Betaproteobacteria</taxon>
        <taxon>Burkholderiales</taxon>
        <taxon>Comamonadaceae</taxon>
        <taxon>Variovorax</taxon>
    </lineage>
</organism>
<gene>
    <name evidence="5" type="ORF">MMF98_14570</name>
</gene>
<dbReference type="PROSITE" id="PS00941">
    <property type="entry name" value="CARBOXYLESTERASE_B_2"/>
    <property type="match status" value="1"/>
</dbReference>
<keyword evidence="2 3" id="KW-0378">Hydrolase</keyword>
<dbReference type="InterPro" id="IPR019819">
    <property type="entry name" value="Carboxylesterase_B_CS"/>
</dbReference>
<dbReference type="PROSITE" id="PS00122">
    <property type="entry name" value="CARBOXYLESTERASE_B_1"/>
    <property type="match status" value="1"/>
</dbReference>
<name>A0A9X1W1I9_9BURK</name>
<dbReference type="EC" id="3.1.1.-" evidence="3"/>
<dbReference type="Gene3D" id="3.40.50.1820">
    <property type="entry name" value="alpha/beta hydrolase"/>
    <property type="match status" value="1"/>
</dbReference>
<dbReference type="AlphaFoldDB" id="A0A9X1W1I9"/>
<protein>
    <recommendedName>
        <fullName evidence="3">Carboxylic ester hydrolase</fullName>
        <ecNumber evidence="3">3.1.1.-</ecNumber>
    </recommendedName>
</protein>
<comment type="caution">
    <text evidence="5">The sequence shown here is derived from an EMBL/GenBank/DDBJ whole genome shotgun (WGS) entry which is preliminary data.</text>
</comment>
<evidence type="ECO:0000313" key="5">
    <source>
        <dbReference type="EMBL" id="MCJ0764438.1"/>
    </source>
</evidence>
<dbReference type="PANTHER" id="PTHR11559">
    <property type="entry name" value="CARBOXYLESTERASE"/>
    <property type="match status" value="1"/>
</dbReference>
<dbReference type="InterPro" id="IPR029058">
    <property type="entry name" value="AB_hydrolase_fold"/>
</dbReference>
<evidence type="ECO:0000313" key="6">
    <source>
        <dbReference type="Proteomes" id="UP001139447"/>
    </source>
</evidence>